<dbReference type="InterPro" id="IPR036466">
    <property type="entry name" value="Pollen_allergen_ole-e-6_sf"/>
</dbReference>
<keyword evidence="1" id="KW-0732">Signal</keyword>
<gene>
    <name evidence="3" type="primary">LOC104747797</name>
</gene>
<evidence type="ECO:0000313" key="2">
    <source>
        <dbReference type="Proteomes" id="UP000694864"/>
    </source>
</evidence>
<reference evidence="2" key="1">
    <citation type="journal article" date="2014" name="Nat. Commun.">
        <title>The emerging biofuel crop Camelina sativa retains a highly undifferentiated hexaploid genome structure.</title>
        <authorList>
            <person name="Kagale S."/>
            <person name="Koh C."/>
            <person name="Nixon J."/>
            <person name="Bollina V."/>
            <person name="Clarke W.E."/>
            <person name="Tuteja R."/>
            <person name="Spillane C."/>
            <person name="Robinson S.J."/>
            <person name="Links M.G."/>
            <person name="Clarke C."/>
            <person name="Higgins E.E."/>
            <person name="Huebert T."/>
            <person name="Sharpe A.G."/>
            <person name="Parkin I.A."/>
        </authorList>
    </citation>
    <scope>NUCLEOTIDE SEQUENCE [LARGE SCALE GENOMIC DNA]</scope>
    <source>
        <strain evidence="2">cv. DH55</strain>
    </source>
</reference>
<proteinExistence type="predicted"/>
<dbReference type="GeneID" id="104747797"/>
<feature type="signal peptide" evidence="1">
    <location>
        <begin position="1"/>
        <end position="22"/>
    </location>
</feature>
<evidence type="ECO:0000256" key="1">
    <source>
        <dbReference type="SAM" id="SignalP"/>
    </source>
</evidence>
<dbReference type="RefSeq" id="XP_019092516.1">
    <property type="nucleotide sequence ID" value="XM_019236971.1"/>
</dbReference>
<name>A0ABM1R0H8_CAMSA</name>
<feature type="chain" id="PRO_5045235795" evidence="1">
    <location>
        <begin position="23"/>
        <end position="84"/>
    </location>
</feature>
<keyword evidence="2" id="KW-1185">Reference proteome</keyword>
<reference evidence="3" key="2">
    <citation type="submission" date="2025-08" db="UniProtKB">
        <authorList>
            <consortium name="RefSeq"/>
        </authorList>
    </citation>
    <scope>IDENTIFICATION</scope>
    <source>
        <tissue evidence="3">Leaf</tissue>
    </source>
</reference>
<dbReference type="SUPFAM" id="SSF111388">
    <property type="entry name" value="Pollen allergen ole e 6"/>
    <property type="match status" value="1"/>
</dbReference>
<evidence type="ECO:0000313" key="3">
    <source>
        <dbReference type="RefSeq" id="XP_019092516.1"/>
    </source>
</evidence>
<organism evidence="2 3">
    <name type="scientific">Camelina sativa</name>
    <name type="common">False flax</name>
    <name type="synonym">Myagrum sativum</name>
    <dbReference type="NCBI Taxonomy" id="90675"/>
    <lineage>
        <taxon>Eukaryota</taxon>
        <taxon>Viridiplantae</taxon>
        <taxon>Streptophyta</taxon>
        <taxon>Embryophyta</taxon>
        <taxon>Tracheophyta</taxon>
        <taxon>Spermatophyta</taxon>
        <taxon>Magnoliopsida</taxon>
        <taxon>eudicotyledons</taxon>
        <taxon>Gunneridae</taxon>
        <taxon>Pentapetalae</taxon>
        <taxon>rosids</taxon>
        <taxon>malvids</taxon>
        <taxon>Brassicales</taxon>
        <taxon>Brassicaceae</taxon>
        <taxon>Camelineae</taxon>
        <taxon>Camelina</taxon>
    </lineage>
</organism>
<protein>
    <submittedName>
        <fullName evidence="3">Uncharacterized protein LOC104747797</fullName>
    </submittedName>
</protein>
<dbReference type="Proteomes" id="UP000694864">
    <property type="component" value="Chromosome 15"/>
</dbReference>
<accession>A0ABM1R0H8</accession>
<sequence>MAKWNAIVVIMMVVIVVMAVEAKWSIEEFKRCFRNCSKSCHEHDGNCFERCKIKCGGPNPPGPLHGSSRISHGVAAVELRGREE</sequence>